<dbReference type="Gene3D" id="3.40.50.1820">
    <property type="entry name" value="alpha/beta hydrolase"/>
    <property type="match status" value="1"/>
</dbReference>
<dbReference type="Pfam" id="PF00561">
    <property type="entry name" value="Abhydrolase_1"/>
    <property type="match status" value="1"/>
</dbReference>
<proteinExistence type="predicted"/>
<evidence type="ECO:0000313" key="2">
    <source>
        <dbReference type="EMBL" id="KKO03057.1"/>
    </source>
</evidence>
<evidence type="ECO:0000259" key="1">
    <source>
        <dbReference type="Pfam" id="PF00561"/>
    </source>
</evidence>
<dbReference type="InterPro" id="IPR050471">
    <property type="entry name" value="AB_hydrolase"/>
</dbReference>
<organism evidence="2">
    <name type="scientific">marine sediment metagenome</name>
    <dbReference type="NCBI Taxonomy" id="412755"/>
    <lineage>
        <taxon>unclassified sequences</taxon>
        <taxon>metagenomes</taxon>
        <taxon>ecological metagenomes</taxon>
    </lineage>
</organism>
<reference evidence="2" key="1">
    <citation type="journal article" date="2015" name="Nature">
        <title>Complex archaea that bridge the gap between prokaryotes and eukaryotes.</title>
        <authorList>
            <person name="Spang A."/>
            <person name="Saw J.H."/>
            <person name="Jorgensen S.L."/>
            <person name="Zaremba-Niedzwiedzka K."/>
            <person name="Martijn J."/>
            <person name="Lind A.E."/>
            <person name="van Eijk R."/>
            <person name="Schleper C."/>
            <person name="Guy L."/>
            <person name="Ettema T.J."/>
        </authorList>
    </citation>
    <scope>NUCLEOTIDE SEQUENCE</scope>
</reference>
<gene>
    <name evidence="2" type="ORF">LCGC14_0099780</name>
</gene>
<dbReference type="AlphaFoldDB" id="A0A0F9XUH7"/>
<protein>
    <recommendedName>
        <fullName evidence="1">AB hydrolase-1 domain-containing protein</fullName>
    </recommendedName>
</protein>
<accession>A0A0F9XUH7</accession>
<dbReference type="PRINTS" id="PR00111">
    <property type="entry name" value="ABHYDROLASE"/>
</dbReference>
<dbReference type="InterPro" id="IPR000073">
    <property type="entry name" value="AB_hydrolase_1"/>
</dbReference>
<dbReference type="PANTHER" id="PTHR43433:SF5">
    <property type="entry name" value="AB HYDROLASE-1 DOMAIN-CONTAINING PROTEIN"/>
    <property type="match status" value="1"/>
</dbReference>
<dbReference type="EMBL" id="LAZR01000028">
    <property type="protein sequence ID" value="KKO03057.1"/>
    <property type="molecule type" value="Genomic_DNA"/>
</dbReference>
<name>A0A0F9XUH7_9ZZZZ</name>
<dbReference type="InterPro" id="IPR029058">
    <property type="entry name" value="AB_hydrolase_fold"/>
</dbReference>
<dbReference type="SUPFAM" id="SSF53474">
    <property type="entry name" value="alpha/beta-Hydrolases"/>
    <property type="match status" value="1"/>
</dbReference>
<feature type="domain" description="AB hydrolase-1" evidence="1">
    <location>
        <begin position="40"/>
        <end position="236"/>
    </location>
</feature>
<dbReference type="PANTHER" id="PTHR43433">
    <property type="entry name" value="HYDROLASE, ALPHA/BETA FOLD FAMILY PROTEIN"/>
    <property type="match status" value="1"/>
</dbReference>
<comment type="caution">
    <text evidence="2">The sequence shown here is derived from an EMBL/GenBank/DDBJ whole genome shotgun (WGS) entry which is preliminary data.</text>
</comment>
<sequence>MLQVKISGSGSTLVWGHGLLGSMAQEEATGWFYRAGMPVRLVHYDACGHGHSERPLDAMRYRWPALAADMLAIARQHAGNRFALGGQSMGCASALIAALQAPTSVNKLVLATPPTFWSTRAAQVERYQQMIRLLRARGMPSFIQLSRQYPALPEWLQQARPEDALPQLESLGGFSRELLTAVIQGAIASDLPAPEQLHRLQQPALILAWRDDPIHPLSSAEQLASHLPNAELRVINKISELADWPQQIADFINS</sequence>